<sequence>MNNGTWFLEFLKLVFLLTGLLILYSIVNTFMIMAAGGMDAIDGAGLGRLFFILQVAGLLSLTTVLYRNKLQRRVFPDQKPLTQVWTKRLIAFGIAAVVASYLILIIVILF</sequence>
<dbReference type="AlphaFoldDB" id="A0A859FD00"/>
<keyword evidence="1" id="KW-0472">Membrane</keyword>
<keyword evidence="1" id="KW-1133">Transmembrane helix</keyword>
<feature type="transmembrane region" description="Helical" evidence="1">
    <location>
        <begin position="49"/>
        <end position="68"/>
    </location>
</feature>
<name>A0A859FD00_9BACI</name>
<dbReference type="RefSeq" id="WP_176008140.1">
    <property type="nucleotide sequence ID" value="NZ_CP041372.2"/>
</dbReference>
<organism evidence="2 3">
    <name type="scientific">Paenalkalicoccus suaedae</name>
    <dbReference type="NCBI Taxonomy" id="2592382"/>
    <lineage>
        <taxon>Bacteria</taxon>
        <taxon>Bacillati</taxon>
        <taxon>Bacillota</taxon>
        <taxon>Bacilli</taxon>
        <taxon>Bacillales</taxon>
        <taxon>Bacillaceae</taxon>
        <taxon>Paenalkalicoccus</taxon>
    </lineage>
</organism>
<dbReference type="Proteomes" id="UP000318138">
    <property type="component" value="Chromosome"/>
</dbReference>
<accession>A0A859FD00</accession>
<proteinExistence type="predicted"/>
<dbReference type="EMBL" id="CP041372">
    <property type="protein sequence ID" value="QKS70096.1"/>
    <property type="molecule type" value="Genomic_DNA"/>
</dbReference>
<reference evidence="3" key="1">
    <citation type="submission" date="2019-07" db="EMBL/GenBank/DDBJ databases">
        <title>Bacillus alkalisoli sp. nov. isolated from saline soil.</title>
        <authorList>
            <person name="Sun J.-Q."/>
            <person name="Xu L."/>
        </authorList>
    </citation>
    <scope>NUCLEOTIDE SEQUENCE [LARGE SCALE GENOMIC DNA]</scope>
    <source>
        <strain evidence="3">M4U3P1</strain>
    </source>
</reference>
<dbReference type="KEGG" id="psua:FLK61_25325"/>
<gene>
    <name evidence="2" type="ORF">FLK61_25325</name>
</gene>
<feature type="transmembrane region" description="Helical" evidence="1">
    <location>
        <begin position="89"/>
        <end position="109"/>
    </location>
</feature>
<evidence type="ECO:0000313" key="2">
    <source>
        <dbReference type="EMBL" id="QKS70096.1"/>
    </source>
</evidence>
<evidence type="ECO:0000313" key="3">
    <source>
        <dbReference type="Proteomes" id="UP000318138"/>
    </source>
</evidence>
<feature type="transmembrane region" description="Helical" evidence="1">
    <location>
        <begin position="12"/>
        <end position="37"/>
    </location>
</feature>
<keyword evidence="1" id="KW-0812">Transmembrane</keyword>
<keyword evidence="3" id="KW-1185">Reference proteome</keyword>
<evidence type="ECO:0000256" key="1">
    <source>
        <dbReference type="SAM" id="Phobius"/>
    </source>
</evidence>
<protein>
    <submittedName>
        <fullName evidence="2">Uncharacterized protein</fullName>
    </submittedName>
</protein>